<evidence type="ECO:0000313" key="3">
    <source>
        <dbReference type="EMBL" id="KAJ4982476.1"/>
    </source>
</evidence>
<dbReference type="PANTHER" id="PTHR36887">
    <property type="entry name" value="OS01G0532300 PROTEIN"/>
    <property type="match status" value="1"/>
</dbReference>
<protein>
    <recommendedName>
        <fullName evidence="5">DUF4408 domain-containing protein</fullName>
    </recommendedName>
</protein>
<evidence type="ECO:0000313" key="4">
    <source>
        <dbReference type="Proteomes" id="UP001141806"/>
    </source>
</evidence>
<dbReference type="Proteomes" id="UP001141806">
    <property type="component" value="Unassembled WGS sequence"/>
</dbReference>
<dbReference type="PANTHER" id="PTHR36887:SF1">
    <property type="entry name" value="OS01G0532300 PROTEIN"/>
    <property type="match status" value="1"/>
</dbReference>
<dbReference type="Pfam" id="PF05553">
    <property type="entry name" value="DUF761"/>
    <property type="match status" value="1"/>
</dbReference>
<keyword evidence="2" id="KW-1133">Transmembrane helix</keyword>
<proteinExistence type="predicted"/>
<dbReference type="InterPro" id="IPR008480">
    <property type="entry name" value="DUF761_pln"/>
</dbReference>
<sequence length="233" mass="25948">MDKSQSNQIVKLSVIAALLLITPLLSTSMRPPYLYFLTNLLIIALGAEAGFLSAFSNRAEEKKPYFVIAPKPIVVVDETSLDKVTVSNPKTPASGWRGPSTLGNKSSIHTLPDQYGTKLNTDTNIISRHESPECFEQKPKVVEKPVSEKVVSVVKVLKEKKCPSTPSIFFIGGSDLEAEGRKEDEEEEETGGGLSGQELFTKAETFIGNFYKQLKIQREDSWKRIQEFYQKAF</sequence>
<organism evidence="3 4">
    <name type="scientific">Protea cynaroides</name>
    <dbReference type="NCBI Taxonomy" id="273540"/>
    <lineage>
        <taxon>Eukaryota</taxon>
        <taxon>Viridiplantae</taxon>
        <taxon>Streptophyta</taxon>
        <taxon>Embryophyta</taxon>
        <taxon>Tracheophyta</taxon>
        <taxon>Spermatophyta</taxon>
        <taxon>Magnoliopsida</taxon>
        <taxon>Proteales</taxon>
        <taxon>Proteaceae</taxon>
        <taxon>Protea</taxon>
    </lineage>
</organism>
<comment type="caution">
    <text evidence="3">The sequence shown here is derived from an EMBL/GenBank/DDBJ whole genome shotgun (WGS) entry which is preliminary data.</text>
</comment>
<name>A0A9Q0L749_9MAGN</name>
<evidence type="ECO:0000256" key="2">
    <source>
        <dbReference type="SAM" id="Phobius"/>
    </source>
</evidence>
<dbReference type="EMBL" id="JAMYWD010000001">
    <property type="protein sequence ID" value="KAJ4982476.1"/>
    <property type="molecule type" value="Genomic_DNA"/>
</dbReference>
<reference evidence="3" key="1">
    <citation type="journal article" date="2023" name="Plant J.">
        <title>The genome of the king protea, Protea cynaroides.</title>
        <authorList>
            <person name="Chang J."/>
            <person name="Duong T.A."/>
            <person name="Schoeman C."/>
            <person name="Ma X."/>
            <person name="Roodt D."/>
            <person name="Barker N."/>
            <person name="Li Z."/>
            <person name="Van de Peer Y."/>
            <person name="Mizrachi E."/>
        </authorList>
    </citation>
    <scope>NUCLEOTIDE SEQUENCE</scope>
    <source>
        <tissue evidence="3">Young leaves</tissue>
    </source>
</reference>
<feature type="transmembrane region" description="Helical" evidence="2">
    <location>
        <begin position="9"/>
        <end position="27"/>
    </location>
</feature>
<evidence type="ECO:0008006" key="5">
    <source>
        <dbReference type="Google" id="ProtNLM"/>
    </source>
</evidence>
<keyword evidence="2" id="KW-0812">Transmembrane</keyword>
<evidence type="ECO:0000256" key="1">
    <source>
        <dbReference type="SAM" id="MobiDB-lite"/>
    </source>
</evidence>
<keyword evidence="2" id="KW-0472">Membrane</keyword>
<accession>A0A9Q0L749</accession>
<dbReference type="AlphaFoldDB" id="A0A9Q0L749"/>
<gene>
    <name evidence="3" type="ORF">NE237_033313</name>
</gene>
<keyword evidence="4" id="KW-1185">Reference proteome</keyword>
<dbReference type="OrthoDB" id="1923900at2759"/>
<feature type="transmembrane region" description="Helical" evidence="2">
    <location>
        <begin position="33"/>
        <end position="55"/>
    </location>
</feature>
<feature type="region of interest" description="Disordered" evidence="1">
    <location>
        <begin position="175"/>
        <end position="196"/>
    </location>
</feature>